<evidence type="ECO:0000313" key="2">
    <source>
        <dbReference type="WBParaSite" id="JU765_v2.g13494.t1"/>
    </source>
</evidence>
<proteinExistence type="predicted"/>
<protein>
    <submittedName>
        <fullName evidence="2">Uncharacterized protein</fullName>
    </submittedName>
</protein>
<organism evidence="1 2">
    <name type="scientific">Panagrolaimus sp. JU765</name>
    <dbReference type="NCBI Taxonomy" id="591449"/>
    <lineage>
        <taxon>Eukaryota</taxon>
        <taxon>Metazoa</taxon>
        <taxon>Ecdysozoa</taxon>
        <taxon>Nematoda</taxon>
        <taxon>Chromadorea</taxon>
        <taxon>Rhabditida</taxon>
        <taxon>Tylenchina</taxon>
        <taxon>Panagrolaimomorpha</taxon>
        <taxon>Panagrolaimoidea</taxon>
        <taxon>Panagrolaimidae</taxon>
        <taxon>Panagrolaimus</taxon>
    </lineage>
</organism>
<dbReference type="Proteomes" id="UP000887576">
    <property type="component" value="Unplaced"/>
</dbReference>
<name>A0AC34Q799_9BILA</name>
<reference evidence="2" key="1">
    <citation type="submission" date="2022-11" db="UniProtKB">
        <authorList>
            <consortium name="WormBaseParasite"/>
        </authorList>
    </citation>
    <scope>IDENTIFICATION</scope>
</reference>
<accession>A0AC34Q799</accession>
<sequence>LNFSGWLVAVILLIVNRFVGRIIVQTGVFLVVVVGTVDGSVGTDFGEGMGEFRSR</sequence>
<dbReference type="WBParaSite" id="JU765_v2.g13494.t1">
    <property type="protein sequence ID" value="JU765_v2.g13494.t1"/>
    <property type="gene ID" value="JU765_v2.g13494"/>
</dbReference>
<evidence type="ECO:0000313" key="1">
    <source>
        <dbReference type="Proteomes" id="UP000887576"/>
    </source>
</evidence>